<dbReference type="PANTHER" id="PTHR10948:SF23">
    <property type="entry name" value="TRANSPOSASE INSI FOR INSERTION SEQUENCE ELEMENT IS30A-RELATED"/>
    <property type="match status" value="1"/>
</dbReference>
<dbReference type="GO" id="GO:0005829">
    <property type="term" value="C:cytosol"/>
    <property type="evidence" value="ECO:0007669"/>
    <property type="project" value="TreeGrafter"/>
</dbReference>
<keyword evidence="3" id="KW-1185">Reference proteome</keyword>
<sequence length="194" mass="22928">MRRQKGYTHLNIYERKVIENSRTMGWSIRRTAKFLERSPSTISRELERNTAIHGLYFHDDAHDLARARNRLYGAHRNPKRGPICPPRCQYGKILRTHVAWYSDTEVYIRIRTNWPSAFFRTRATSIFKLDDKPYHYSETVELFSLLAEHNRWRKLIRLLKSKYPKNMDAEPAQNTSLCKVVPIPEPQKSLAKTG</sequence>
<dbReference type="GO" id="GO:0032196">
    <property type="term" value="P:transposition"/>
    <property type="evidence" value="ECO:0007669"/>
    <property type="project" value="TreeGrafter"/>
</dbReference>
<proteinExistence type="predicted"/>
<name>A0AAU9CPM7_9BACT</name>
<evidence type="ECO:0000259" key="1">
    <source>
        <dbReference type="Pfam" id="PF13936"/>
    </source>
</evidence>
<reference evidence="2 3" key="1">
    <citation type="submission" date="2021-12" db="EMBL/GenBank/DDBJ databases">
        <title>Genome sequencing of bacteria with rrn-lacking chromosome and rrn-plasmid.</title>
        <authorList>
            <person name="Anda M."/>
            <person name="Iwasaki W."/>
        </authorList>
    </citation>
    <scope>NUCLEOTIDE SEQUENCE [LARGE SCALE GENOMIC DNA]</scope>
    <source>
        <strain evidence="2 3">DSM 100852</strain>
    </source>
</reference>
<dbReference type="Gene3D" id="1.10.10.60">
    <property type="entry name" value="Homeodomain-like"/>
    <property type="match status" value="1"/>
</dbReference>
<gene>
    <name evidence="2" type="ORF">FUAX_07510</name>
</gene>
<dbReference type="InterPro" id="IPR051917">
    <property type="entry name" value="Transposase-Integrase"/>
</dbReference>
<dbReference type="PANTHER" id="PTHR10948">
    <property type="entry name" value="TRANSPOSASE"/>
    <property type="match status" value="1"/>
</dbReference>
<dbReference type="EMBL" id="AP025314">
    <property type="protein sequence ID" value="BDD08319.1"/>
    <property type="molecule type" value="Genomic_DNA"/>
</dbReference>
<evidence type="ECO:0000313" key="3">
    <source>
        <dbReference type="Proteomes" id="UP001348817"/>
    </source>
</evidence>
<dbReference type="RefSeq" id="WP_338393587.1">
    <property type="nucleotide sequence ID" value="NZ_AP025314.1"/>
</dbReference>
<feature type="domain" description="Transposase IS30-like HTH" evidence="1">
    <location>
        <begin position="7"/>
        <end position="49"/>
    </location>
</feature>
<dbReference type="AlphaFoldDB" id="A0AAU9CPM7"/>
<dbReference type="KEGG" id="fax:FUAX_07510"/>
<evidence type="ECO:0000313" key="2">
    <source>
        <dbReference type="EMBL" id="BDD08319.1"/>
    </source>
</evidence>
<dbReference type="InterPro" id="IPR025246">
    <property type="entry name" value="IS30-like_HTH"/>
</dbReference>
<protein>
    <recommendedName>
        <fullName evidence="1">Transposase IS30-like HTH domain-containing protein</fullName>
    </recommendedName>
</protein>
<dbReference type="GO" id="GO:0004803">
    <property type="term" value="F:transposase activity"/>
    <property type="evidence" value="ECO:0007669"/>
    <property type="project" value="TreeGrafter"/>
</dbReference>
<organism evidence="2 3">
    <name type="scientific">Fulvitalea axinellae</name>
    <dbReference type="NCBI Taxonomy" id="1182444"/>
    <lineage>
        <taxon>Bacteria</taxon>
        <taxon>Pseudomonadati</taxon>
        <taxon>Bacteroidota</taxon>
        <taxon>Cytophagia</taxon>
        <taxon>Cytophagales</taxon>
        <taxon>Persicobacteraceae</taxon>
        <taxon>Fulvitalea</taxon>
    </lineage>
</organism>
<dbReference type="Pfam" id="PF13936">
    <property type="entry name" value="HTH_38"/>
    <property type="match status" value="1"/>
</dbReference>
<accession>A0AAU9CPM7</accession>
<dbReference type="Proteomes" id="UP001348817">
    <property type="component" value="Chromosome"/>
</dbReference>